<feature type="region of interest" description="Disordered" evidence="3">
    <location>
        <begin position="135"/>
        <end position="160"/>
    </location>
</feature>
<feature type="domain" description="N-acetyltransferase" evidence="4">
    <location>
        <begin position="1"/>
        <end position="158"/>
    </location>
</feature>
<evidence type="ECO:0000256" key="2">
    <source>
        <dbReference type="ARBA" id="ARBA00023315"/>
    </source>
</evidence>
<dbReference type="CDD" id="cd04301">
    <property type="entry name" value="NAT_SF"/>
    <property type="match status" value="1"/>
</dbReference>
<dbReference type="Gene3D" id="3.40.630.30">
    <property type="match status" value="1"/>
</dbReference>
<proteinExistence type="predicted"/>
<keyword evidence="1" id="KW-0808">Transferase</keyword>
<protein>
    <submittedName>
        <fullName evidence="5">GNAT family N-acetyltransferase</fullName>
    </submittedName>
</protein>
<dbReference type="Proteomes" id="UP001551658">
    <property type="component" value="Unassembled WGS sequence"/>
</dbReference>
<feature type="compositionally biased region" description="Basic and acidic residues" evidence="3">
    <location>
        <begin position="142"/>
        <end position="151"/>
    </location>
</feature>
<accession>A0ABV3FF89</accession>
<evidence type="ECO:0000259" key="4">
    <source>
        <dbReference type="PROSITE" id="PS51186"/>
    </source>
</evidence>
<keyword evidence="2" id="KW-0012">Acyltransferase</keyword>
<dbReference type="Pfam" id="PF00583">
    <property type="entry name" value="Acetyltransf_1"/>
    <property type="match status" value="1"/>
</dbReference>
<dbReference type="SUPFAM" id="SSF55729">
    <property type="entry name" value="Acyl-CoA N-acyltransferases (Nat)"/>
    <property type="match status" value="1"/>
</dbReference>
<evidence type="ECO:0000256" key="1">
    <source>
        <dbReference type="ARBA" id="ARBA00022679"/>
    </source>
</evidence>
<evidence type="ECO:0000313" key="5">
    <source>
        <dbReference type="EMBL" id="MEV0366193.1"/>
    </source>
</evidence>
<dbReference type="InterPro" id="IPR016181">
    <property type="entry name" value="Acyl_CoA_acyltransferase"/>
</dbReference>
<dbReference type="EMBL" id="JBFAIH010000018">
    <property type="protein sequence ID" value="MEV0366193.1"/>
    <property type="molecule type" value="Genomic_DNA"/>
</dbReference>
<evidence type="ECO:0000256" key="3">
    <source>
        <dbReference type="SAM" id="MobiDB-lite"/>
    </source>
</evidence>
<comment type="caution">
    <text evidence="5">The sequence shown here is derived from an EMBL/GenBank/DDBJ whole genome shotgun (WGS) entry which is preliminary data.</text>
</comment>
<keyword evidence="6" id="KW-1185">Reference proteome</keyword>
<sequence length="160" mass="17560">MRIRRIGPEDWRIARLVRLDALAGSAPGTFSTSHTEALTWDEPNWREWTARRDPFFVAGADAHPAGSAGAIVTPDGPELVSMWTAPRARRTGVSDGLVRAVIEWARQAGHPSLRLWVLDGNRPAEQLYLRNGFTPAGASRPCAEDDPRPENEMILSLPAG</sequence>
<gene>
    <name evidence="5" type="ORF">AB0H72_26170</name>
</gene>
<dbReference type="InterPro" id="IPR000182">
    <property type="entry name" value="GNAT_dom"/>
</dbReference>
<evidence type="ECO:0000313" key="6">
    <source>
        <dbReference type="Proteomes" id="UP001551658"/>
    </source>
</evidence>
<dbReference type="InterPro" id="IPR050832">
    <property type="entry name" value="Bact_Acetyltransf"/>
</dbReference>
<dbReference type="PANTHER" id="PTHR43877">
    <property type="entry name" value="AMINOALKYLPHOSPHONATE N-ACETYLTRANSFERASE-RELATED-RELATED"/>
    <property type="match status" value="1"/>
</dbReference>
<reference evidence="5 6" key="1">
    <citation type="submission" date="2024-06" db="EMBL/GenBank/DDBJ databases">
        <title>The Natural Products Discovery Center: Release of the First 8490 Sequenced Strains for Exploring Actinobacteria Biosynthetic Diversity.</title>
        <authorList>
            <person name="Kalkreuter E."/>
            <person name="Kautsar S.A."/>
            <person name="Yang D."/>
            <person name="Bader C.D."/>
            <person name="Teijaro C.N."/>
            <person name="Fluegel L."/>
            <person name="Davis C.M."/>
            <person name="Simpson J.R."/>
            <person name="Lauterbach L."/>
            <person name="Steele A.D."/>
            <person name="Gui C."/>
            <person name="Meng S."/>
            <person name="Li G."/>
            <person name="Viehrig K."/>
            <person name="Ye F."/>
            <person name="Su P."/>
            <person name="Kiefer A.F."/>
            <person name="Nichols A."/>
            <person name="Cepeda A.J."/>
            <person name="Yan W."/>
            <person name="Fan B."/>
            <person name="Jiang Y."/>
            <person name="Adhikari A."/>
            <person name="Zheng C.-J."/>
            <person name="Schuster L."/>
            <person name="Cowan T.M."/>
            <person name="Smanski M.J."/>
            <person name="Chevrette M.G."/>
            <person name="De Carvalho L.P.S."/>
            <person name="Shen B."/>
        </authorList>
    </citation>
    <scope>NUCLEOTIDE SEQUENCE [LARGE SCALE GENOMIC DNA]</scope>
    <source>
        <strain evidence="5 6">NPDC050671</strain>
    </source>
</reference>
<dbReference type="RefSeq" id="WP_357983747.1">
    <property type="nucleotide sequence ID" value="NZ_JBFAIH010000018.1"/>
</dbReference>
<organism evidence="5 6">
    <name type="scientific">Nocardia fusca</name>
    <dbReference type="NCBI Taxonomy" id="941183"/>
    <lineage>
        <taxon>Bacteria</taxon>
        <taxon>Bacillati</taxon>
        <taxon>Actinomycetota</taxon>
        <taxon>Actinomycetes</taxon>
        <taxon>Mycobacteriales</taxon>
        <taxon>Nocardiaceae</taxon>
        <taxon>Nocardia</taxon>
    </lineage>
</organism>
<dbReference type="PROSITE" id="PS51186">
    <property type="entry name" value="GNAT"/>
    <property type="match status" value="1"/>
</dbReference>
<dbReference type="PANTHER" id="PTHR43877:SF2">
    <property type="entry name" value="AMINOALKYLPHOSPHONATE N-ACETYLTRANSFERASE-RELATED"/>
    <property type="match status" value="1"/>
</dbReference>
<name>A0ABV3FF89_9NOCA</name>